<evidence type="ECO:0000313" key="6">
    <source>
        <dbReference type="EMBL" id="KRT78718.1"/>
    </source>
</evidence>
<dbReference type="Proteomes" id="UP000051574">
    <property type="component" value="Unassembled WGS sequence"/>
</dbReference>
<dbReference type="Pfam" id="PF03723">
    <property type="entry name" value="Hemocyanin_C"/>
    <property type="match status" value="1"/>
</dbReference>
<dbReference type="InterPro" id="IPR000896">
    <property type="entry name" value="Hemocyanin/hexamerin_mid_dom"/>
</dbReference>
<reference evidence="6 7" key="1">
    <citation type="submission" date="2015-09" db="EMBL/GenBank/DDBJ databases">
        <title>Draft genome of the scarab beetle Oryctes borbonicus.</title>
        <authorList>
            <person name="Meyer J.M."/>
            <person name="Markov G.V."/>
            <person name="Baskaran P."/>
            <person name="Herrmann M."/>
            <person name="Sommer R.J."/>
            <person name="Roedelsperger C."/>
        </authorList>
    </citation>
    <scope>NUCLEOTIDE SEQUENCE [LARGE SCALE GENOMIC DNA]</scope>
    <source>
        <strain evidence="6">OB123</strain>
        <tissue evidence="6">Whole animal</tissue>
    </source>
</reference>
<accession>A0A0T6AV84</accession>
<dbReference type="OrthoDB" id="6371642at2759"/>
<evidence type="ECO:0000259" key="5">
    <source>
        <dbReference type="Pfam" id="PF03723"/>
    </source>
</evidence>
<dbReference type="InterPro" id="IPR005204">
    <property type="entry name" value="Hemocyanin_N"/>
</dbReference>
<dbReference type="PROSITE" id="PS00209">
    <property type="entry name" value="HEMOCYANIN_1"/>
    <property type="match status" value="1"/>
</dbReference>
<dbReference type="PANTHER" id="PTHR11511">
    <property type="entry name" value="LARVAL STORAGE PROTEIN/PHENOLOXIDASE"/>
    <property type="match status" value="1"/>
</dbReference>
<dbReference type="Gene3D" id="1.20.1370.10">
    <property type="entry name" value="Hemocyanin, N-terminal domain"/>
    <property type="match status" value="1"/>
</dbReference>
<dbReference type="PANTHER" id="PTHR11511:SF5">
    <property type="entry name" value="FAT-BODY PROTEIN 1-RELATED"/>
    <property type="match status" value="1"/>
</dbReference>
<feature type="domain" description="Hemocyanin middle" evidence="3">
    <location>
        <begin position="153"/>
        <end position="421"/>
    </location>
</feature>
<dbReference type="SUPFAM" id="SSF48056">
    <property type="entry name" value="Di-copper centre-containing domain"/>
    <property type="match status" value="1"/>
</dbReference>
<keyword evidence="2" id="KW-0732">Signal</keyword>
<evidence type="ECO:0000259" key="3">
    <source>
        <dbReference type="Pfam" id="PF00372"/>
    </source>
</evidence>
<dbReference type="SUPFAM" id="SSF48050">
    <property type="entry name" value="Hemocyanin, N-terminal domain"/>
    <property type="match status" value="1"/>
</dbReference>
<dbReference type="InterPro" id="IPR008922">
    <property type="entry name" value="Di-copper_centre_dom_sf"/>
</dbReference>
<protein>
    <submittedName>
        <fullName evidence="6">Uncharacterized protein</fullName>
    </submittedName>
</protein>
<dbReference type="InterPro" id="IPR013788">
    <property type="entry name" value="Hemocyanin/hexamerin"/>
</dbReference>
<comment type="caution">
    <text evidence="6">The sequence shown here is derived from an EMBL/GenBank/DDBJ whole genome shotgun (WGS) entry which is preliminary data.</text>
</comment>
<proteinExistence type="predicted"/>
<evidence type="ECO:0000259" key="4">
    <source>
        <dbReference type="Pfam" id="PF03722"/>
    </source>
</evidence>
<dbReference type="GO" id="GO:0045735">
    <property type="term" value="F:nutrient reservoir activity"/>
    <property type="evidence" value="ECO:0007669"/>
    <property type="project" value="UniProtKB-KW"/>
</dbReference>
<sequence>MKNIFWLLSLCIACAASLQVKDALPRIYKIDDKETLNYQLKFLFLFKNACPDEDRKFLSSFKLEMEILENPKLPKECVNQPWLEKGELFSVYNEEHLQQAILLFKVFYYAENIDKLYKFAIWSQDIVNERLWIYSLSIALVHRPDTFGLIIPPIYEMQPHLFFNSEVTRQVEKAVQNCDFYHEGKEGTIIDDDKLNRHTNLDCEQVMTYFTEDVGLNSFYYMYHIFYPWWMDGKEFGLAADHRGEFFYYVMAQSVARYDAERLSNGLHEVVAIDFKSPLDFGYYPGLRYSNGVEFPSRPEGVCLKDALYKHGNYTNAYTRLLSFALRIQNVIDLGRAYTAGNIYGKEIDGLEILSNLLEGNPNSPELAYYGTLQIYARHLMGYAPEPLNKKKAIPAATEHYETTLRDPISWRFFKWLLNFYDDYYKHVEPYTEKELGYTGVNIQSIHADEIVTRLEYFNSDLSQYYSTGVRSVNILIRQKRLISLPWMYNISVTCGEDKGALVKVFIGPKCDRYGQVLDLKENTDKFYVIDHFLHNLKKGENVIVRTLNDDAGATDRTSFKELIHRVGEAAHHKKEFVIHGSEAYWAFPRRLLLPRGTASGMKFQLYVIILPLPKIEQAVDVNKGVYRRVGTGRHSGFTLRFPLDRQIGKSFFVPNSFIADVTIRHEEKKAH</sequence>
<evidence type="ECO:0000313" key="7">
    <source>
        <dbReference type="Proteomes" id="UP000051574"/>
    </source>
</evidence>
<feature type="domain" description="Hemocyanin C-terminal" evidence="5">
    <location>
        <begin position="430"/>
        <end position="666"/>
    </location>
</feature>
<evidence type="ECO:0000256" key="1">
    <source>
        <dbReference type="ARBA" id="ARBA00022761"/>
    </source>
</evidence>
<evidence type="ECO:0000256" key="2">
    <source>
        <dbReference type="SAM" id="SignalP"/>
    </source>
</evidence>
<dbReference type="InterPro" id="IPR036697">
    <property type="entry name" value="Hemocyanin_N_sf"/>
</dbReference>
<dbReference type="GO" id="GO:0005615">
    <property type="term" value="C:extracellular space"/>
    <property type="evidence" value="ECO:0007669"/>
    <property type="project" value="UniProtKB-ARBA"/>
</dbReference>
<feature type="domain" description="Hemocyanin N-terminal" evidence="4">
    <location>
        <begin position="77"/>
        <end position="146"/>
    </location>
</feature>
<dbReference type="InterPro" id="IPR037020">
    <property type="entry name" value="Hemocyanin_C_sf"/>
</dbReference>
<dbReference type="SUPFAM" id="SSF81296">
    <property type="entry name" value="E set domains"/>
    <property type="match status" value="1"/>
</dbReference>
<dbReference type="Pfam" id="PF03722">
    <property type="entry name" value="Hemocyanin_N"/>
    <property type="match status" value="1"/>
</dbReference>
<dbReference type="Gene3D" id="1.10.1280.10">
    <property type="entry name" value="Di-copper center containing domain from catechol oxidase"/>
    <property type="match status" value="1"/>
</dbReference>
<gene>
    <name evidence="6" type="ORF">AMK59_6996</name>
</gene>
<dbReference type="AlphaFoldDB" id="A0A0T6AV84"/>
<feature type="signal peptide" evidence="2">
    <location>
        <begin position="1"/>
        <end position="17"/>
    </location>
</feature>
<dbReference type="InterPro" id="IPR005203">
    <property type="entry name" value="Hemocyanin_C"/>
</dbReference>
<dbReference type="Pfam" id="PF00372">
    <property type="entry name" value="Hemocyanin_M"/>
    <property type="match status" value="1"/>
</dbReference>
<dbReference type="InterPro" id="IPR014756">
    <property type="entry name" value="Ig_E-set"/>
</dbReference>
<dbReference type="PRINTS" id="PR00187">
    <property type="entry name" value="HAEMOCYANIN"/>
</dbReference>
<name>A0A0T6AV84_9SCAR</name>
<dbReference type="EMBL" id="LJIG01022787">
    <property type="protein sequence ID" value="KRT78718.1"/>
    <property type="molecule type" value="Genomic_DNA"/>
</dbReference>
<feature type="chain" id="PRO_5006668156" evidence="2">
    <location>
        <begin position="18"/>
        <end position="672"/>
    </location>
</feature>
<organism evidence="6 7">
    <name type="scientific">Oryctes borbonicus</name>
    <dbReference type="NCBI Taxonomy" id="1629725"/>
    <lineage>
        <taxon>Eukaryota</taxon>
        <taxon>Metazoa</taxon>
        <taxon>Ecdysozoa</taxon>
        <taxon>Arthropoda</taxon>
        <taxon>Hexapoda</taxon>
        <taxon>Insecta</taxon>
        <taxon>Pterygota</taxon>
        <taxon>Neoptera</taxon>
        <taxon>Endopterygota</taxon>
        <taxon>Coleoptera</taxon>
        <taxon>Polyphaga</taxon>
        <taxon>Scarabaeiformia</taxon>
        <taxon>Scarabaeidae</taxon>
        <taxon>Dynastinae</taxon>
        <taxon>Oryctes</taxon>
    </lineage>
</organism>
<keyword evidence="1" id="KW-0758">Storage protein</keyword>
<keyword evidence="7" id="KW-1185">Reference proteome</keyword>
<dbReference type="Gene3D" id="2.60.40.1520">
    <property type="entry name" value="Hemocyanin, C-terminal domain"/>
    <property type="match status" value="1"/>
</dbReference>